<feature type="region of interest" description="Disordered" evidence="1">
    <location>
        <begin position="63"/>
        <end position="100"/>
    </location>
</feature>
<reference evidence="2 3" key="1">
    <citation type="journal article" date="2014" name="Genome Announc.">
        <title>Draft Genome Sequences of Three Strains of Bacteroides pyogenes Isolated from a Cat and Swine.</title>
        <authorList>
            <person name="Sakamoto M."/>
            <person name="Oshima K."/>
            <person name="Suda W."/>
            <person name="Kitamura K."/>
            <person name="Iida T."/>
            <person name="Hattori M."/>
            <person name="Ohkuma M."/>
        </authorList>
    </citation>
    <scope>NUCLEOTIDE SEQUENCE [LARGE SCALE GENOMIC DNA]</scope>
    <source>
        <strain evidence="2 3">JCM 6292</strain>
    </source>
</reference>
<protein>
    <submittedName>
        <fullName evidence="2">Uncharacterized protein</fullName>
    </submittedName>
</protein>
<evidence type="ECO:0000313" key="2">
    <source>
        <dbReference type="EMBL" id="GAE14326.1"/>
    </source>
</evidence>
<organism evidence="2 3">
    <name type="scientific">Bacteroides pyogenes JCM 6292</name>
    <dbReference type="NCBI Taxonomy" id="1235809"/>
    <lineage>
        <taxon>Bacteria</taxon>
        <taxon>Pseudomonadati</taxon>
        <taxon>Bacteroidota</taxon>
        <taxon>Bacteroidia</taxon>
        <taxon>Bacteroidales</taxon>
        <taxon>Bacteroidaceae</taxon>
        <taxon>Bacteroides</taxon>
    </lineage>
</organism>
<dbReference type="EMBL" id="BAIQ01000003">
    <property type="protein sequence ID" value="GAE14326.1"/>
    <property type="molecule type" value="Genomic_DNA"/>
</dbReference>
<accession>W4P3K7</accession>
<evidence type="ECO:0000313" key="3">
    <source>
        <dbReference type="Proteomes" id="UP000018861"/>
    </source>
</evidence>
<sequence length="139" mass="15788">MQITLDLHGKKVEKSTEEETYDVSDMANEEQPVAVEEHSDDPDLSVPTYTEQVTEDGLRVLNPTGKSVVVNPPVAEETPQPSQTEQPVTSQELNEENDAHLEHIDPKAQCSFFADEFMQNLNEKHNKRKIEKKNARDKM</sequence>
<feature type="compositionally biased region" description="Polar residues" evidence="1">
    <location>
        <begin position="79"/>
        <end position="92"/>
    </location>
</feature>
<dbReference type="AlphaFoldDB" id="W4P3K7"/>
<name>W4P3K7_9BACE</name>
<feature type="region of interest" description="Disordered" evidence="1">
    <location>
        <begin position="1"/>
        <end position="47"/>
    </location>
</feature>
<dbReference type="Proteomes" id="UP000018861">
    <property type="component" value="Unassembled WGS sequence"/>
</dbReference>
<feature type="compositionally biased region" description="Basic and acidic residues" evidence="1">
    <location>
        <begin position="7"/>
        <end position="17"/>
    </location>
</feature>
<gene>
    <name evidence="2" type="ORF">JCM6292_448</name>
</gene>
<comment type="caution">
    <text evidence="2">The sequence shown here is derived from an EMBL/GenBank/DDBJ whole genome shotgun (WGS) entry which is preliminary data.</text>
</comment>
<proteinExistence type="predicted"/>
<evidence type="ECO:0000256" key="1">
    <source>
        <dbReference type="SAM" id="MobiDB-lite"/>
    </source>
</evidence>